<gene>
    <name evidence="3" type="primary">LOC107022520</name>
</gene>
<dbReference type="Proteomes" id="UP000694930">
    <property type="component" value="Chromosome 1"/>
</dbReference>
<proteinExistence type="predicted"/>
<accession>A0ABM1H0C0</accession>
<dbReference type="RefSeq" id="XP_015078603.1">
    <property type="nucleotide sequence ID" value="XM_015223117.1"/>
</dbReference>
<evidence type="ECO:0000313" key="3">
    <source>
        <dbReference type="RefSeq" id="XP_015078603.1"/>
    </source>
</evidence>
<sequence length="147" mass="17333">MAEYEACVRGVKMDIDMNVYELFVIRDSDLLIHHVQGEWAVKNPKIIPYVQYVQKLCKRFCNIEFRHTLRVQNELADFLATIALMIKHPDTDYIGPLDIELKGHPIHCFHVETEPDDTCWSLWYAYERAHFGKKDPMSRVFMDDNGE</sequence>
<dbReference type="PANTHER" id="PTHR48475:SF1">
    <property type="entry name" value="RNASE H TYPE-1 DOMAIN-CONTAINING PROTEIN"/>
    <property type="match status" value="1"/>
</dbReference>
<organism evidence="2 3">
    <name type="scientific">Solanum pennellii</name>
    <name type="common">Tomato</name>
    <name type="synonym">Lycopersicon pennellii</name>
    <dbReference type="NCBI Taxonomy" id="28526"/>
    <lineage>
        <taxon>Eukaryota</taxon>
        <taxon>Viridiplantae</taxon>
        <taxon>Streptophyta</taxon>
        <taxon>Embryophyta</taxon>
        <taxon>Tracheophyta</taxon>
        <taxon>Spermatophyta</taxon>
        <taxon>Magnoliopsida</taxon>
        <taxon>eudicotyledons</taxon>
        <taxon>Gunneridae</taxon>
        <taxon>Pentapetalae</taxon>
        <taxon>asterids</taxon>
        <taxon>lamiids</taxon>
        <taxon>Solanales</taxon>
        <taxon>Solanaceae</taxon>
        <taxon>Solanoideae</taxon>
        <taxon>Solaneae</taxon>
        <taxon>Solanum</taxon>
        <taxon>Solanum subgen. Lycopersicon</taxon>
    </lineage>
</organism>
<dbReference type="InterPro" id="IPR036397">
    <property type="entry name" value="RNaseH_sf"/>
</dbReference>
<dbReference type="InterPro" id="IPR002156">
    <property type="entry name" value="RNaseH_domain"/>
</dbReference>
<dbReference type="Gene3D" id="3.30.420.10">
    <property type="entry name" value="Ribonuclease H-like superfamily/Ribonuclease H"/>
    <property type="match status" value="1"/>
</dbReference>
<protein>
    <submittedName>
        <fullName evidence="3">Uncharacterized protein LOC107022520</fullName>
    </submittedName>
</protein>
<dbReference type="GeneID" id="107022520"/>
<evidence type="ECO:0000313" key="2">
    <source>
        <dbReference type="Proteomes" id="UP000694930"/>
    </source>
</evidence>
<dbReference type="SUPFAM" id="SSF53098">
    <property type="entry name" value="Ribonuclease H-like"/>
    <property type="match status" value="1"/>
</dbReference>
<reference evidence="3" key="2">
    <citation type="submission" date="2025-08" db="UniProtKB">
        <authorList>
            <consortium name="RefSeq"/>
        </authorList>
    </citation>
    <scope>IDENTIFICATION</scope>
</reference>
<dbReference type="Pfam" id="PF13456">
    <property type="entry name" value="RVT_3"/>
    <property type="match status" value="1"/>
</dbReference>
<evidence type="ECO:0000259" key="1">
    <source>
        <dbReference type="Pfam" id="PF13456"/>
    </source>
</evidence>
<keyword evidence="2" id="KW-1185">Reference proteome</keyword>
<dbReference type="InterPro" id="IPR012337">
    <property type="entry name" value="RNaseH-like_sf"/>
</dbReference>
<reference evidence="2" key="1">
    <citation type="journal article" date="2014" name="Nat. Genet.">
        <title>The genome of the stress-tolerant wild tomato species Solanum pennellii.</title>
        <authorList>
            <person name="Bolger A."/>
            <person name="Scossa F."/>
            <person name="Bolger M.E."/>
            <person name="Lanz C."/>
            <person name="Maumus F."/>
            <person name="Tohge T."/>
            <person name="Quesneville H."/>
            <person name="Alseekh S."/>
            <person name="Sorensen I."/>
            <person name="Lichtenstein G."/>
            <person name="Fich E.A."/>
            <person name="Conte M."/>
            <person name="Keller H."/>
            <person name="Schneeberger K."/>
            <person name="Schwacke R."/>
            <person name="Ofner I."/>
            <person name="Vrebalov J."/>
            <person name="Xu Y."/>
            <person name="Osorio S."/>
            <person name="Aflitos S.A."/>
            <person name="Schijlen E."/>
            <person name="Jimenez-Gomez J.M."/>
            <person name="Ryngajllo M."/>
            <person name="Kimura S."/>
            <person name="Kumar R."/>
            <person name="Koenig D."/>
            <person name="Headland L.R."/>
            <person name="Maloof J.N."/>
            <person name="Sinha N."/>
            <person name="van Ham R.C."/>
            <person name="Lankhorst R.K."/>
            <person name="Mao L."/>
            <person name="Vogel A."/>
            <person name="Arsova B."/>
            <person name="Panstruga R."/>
            <person name="Fei Z."/>
            <person name="Rose J.K."/>
            <person name="Zamir D."/>
            <person name="Carrari F."/>
            <person name="Giovannoni J.J."/>
            <person name="Weigel D."/>
            <person name="Usadel B."/>
            <person name="Fernie A.R."/>
        </authorList>
    </citation>
    <scope>NUCLEOTIDE SEQUENCE [LARGE SCALE GENOMIC DNA]</scope>
    <source>
        <strain evidence="2">cv. LA0716</strain>
    </source>
</reference>
<name>A0ABM1H0C0_SOLPN</name>
<feature type="domain" description="RNase H type-1" evidence="1">
    <location>
        <begin position="1"/>
        <end position="81"/>
    </location>
</feature>
<dbReference type="PANTHER" id="PTHR48475">
    <property type="entry name" value="RIBONUCLEASE H"/>
    <property type="match status" value="1"/>
</dbReference>